<keyword evidence="2" id="KW-1185">Reference proteome</keyword>
<dbReference type="EMBL" id="JBANRG010000043">
    <property type="protein sequence ID" value="KAK7446694.1"/>
    <property type="molecule type" value="Genomic_DNA"/>
</dbReference>
<accession>A0ABR1J566</accession>
<sequence>MHYRQNRTEEILATSRDGHVHIEQWNDIVCGSDYLATYKSGQIKPGDVVFHMSIDGVQLYRDKESDCWIGIYVIHDLPLDVRYTHNFVFPAVVIGGPNKPKNLESFMFPSLEHVSALQNEGLRIFDSFTQSIIPRSIPFLLFGTADSVAMATMAGLVGHSGKFGCRLYCLLPGRHRPNDGHYYPALLKPDNYDVEGCDHPDVDPKDIRRVYSQGLEERYLRNLQKVAASRNQTQYTKNRRETGIVKPTIYSGCKATLSIPKMLPLDGMHLNDLNNPDLKLGLWRGVVKSYPPDSPENWPWAVLKGDLWTAHGLSVEMARPYLPSSFGTAPRNPAEKINTQYKAWEFQLYMYGYGPALFYHVIPYAYWVNFCRMV</sequence>
<proteinExistence type="predicted"/>
<protein>
    <submittedName>
        <fullName evidence="1">Uncharacterized protein</fullName>
    </submittedName>
</protein>
<gene>
    <name evidence="1" type="ORF">VKT23_014389</name>
</gene>
<comment type="caution">
    <text evidence="1">The sequence shown here is derived from an EMBL/GenBank/DDBJ whole genome shotgun (WGS) entry which is preliminary data.</text>
</comment>
<reference evidence="1 2" key="1">
    <citation type="submission" date="2024-01" db="EMBL/GenBank/DDBJ databases">
        <title>A draft genome for the cacao thread blight pathogen Marasmiellus scandens.</title>
        <authorList>
            <person name="Baruah I.K."/>
            <person name="Leung J."/>
            <person name="Bukari Y."/>
            <person name="Amoako-Attah I."/>
            <person name="Meinhardt L.W."/>
            <person name="Bailey B.A."/>
            <person name="Cohen S.P."/>
        </authorList>
    </citation>
    <scope>NUCLEOTIDE SEQUENCE [LARGE SCALE GENOMIC DNA]</scope>
    <source>
        <strain evidence="1 2">GH-19</strain>
    </source>
</reference>
<evidence type="ECO:0000313" key="2">
    <source>
        <dbReference type="Proteomes" id="UP001498398"/>
    </source>
</evidence>
<organism evidence="1 2">
    <name type="scientific">Marasmiellus scandens</name>
    <dbReference type="NCBI Taxonomy" id="2682957"/>
    <lineage>
        <taxon>Eukaryota</taxon>
        <taxon>Fungi</taxon>
        <taxon>Dikarya</taxon>
        <taxon>Basidiomycota</taxon>
        <taxon>Agaricomycotina</taxon>
        <taxon>Agaricomycetes</taxon>
        <taxon>Agaricomycetidae</taxon>
        <taxon>Agaricales</taxon>
        <taxon>Marasmiineae</taxon>
        <taxon>Omphalotaceae</taxon>
        <taxon>Marasmiellus</taxon>
    </lineage>
</organism>
<dbReference type="Proteomes" id="UP001498398">
    <property type="component" value="Unassembled WGS sequence"/>
</dbReference>
<evidence type="ECO:0000313" key="1">
    <source>
        <dbReference type="EMBL" id="KAK7446694.1"/>
    </source>
</evidence>
<name>A0ABR1J566_9AGAR</name>